<feature type="compositionally biased region" description="Pro residues" evidence="6">
    <location>
        <begin position="2179"/>
        <end position="2190"/>
    </location>
</feature>
<reference evidence="8" key="1">
    <citation type="journal article" date="2019" name="Sci. Rep.">
        <title>Draft genome of Tanacetum cinerariifolium, the natural source of mosquito coil.</title>
        <authorList>
            <person name="Yamashiro T."/>
            <person name="Shiraishi A."/>
            <person name="Satake H."/>
            <person name="Nakayama K."/>
        </authorList>
    </citation>
    <scope>NUCLEOTIDE SEQUENCE</scope>
</reference>
<dbReference type="InterPro" id="IPR039537">
    <property type="entry name" value="Retrotran_Ty1/copia-like"/>
</dbReference>
<dbReference type="Gene3D" id="4.10.60.10">
    <property type="entry name" value="Zinc finger, CCHC-type"/>
    <property type="match status" value="1"/>
</dbReference>
<gene>
    <name evidence="8" type="ORF">Tci_035905</name>
</gene>
<keyword evidence="1" id="KW-0645">Protease</keyword>
<organism evidence="8">
    <name type="scientific">Tanacetum cinerariifolium</name>
    <name type="common">Dalmatian daisy</name>
    <name type="synonym">Chrysanthemum cinerariifolium</name>
    <dbReference type="NCBI Taxonomy" id="118510"/>
    <lineage>
        <taxon>Eukaryota</taxon>
        <taxon>Viridiplantae</taxon>
        <taxon>Streptophyta</taxon>
        <taxon>Embryophyta</taxon>
        <taxon>Tracheophyta</taxon>
        <taxon>Spermatophyta</taxon>
        <taxon>Magnoliopsida</taxon>
        <taxon>eudicotyledons</taxon>
        <taxon>Gunneridae</taxon>
        <taxon>Pentapetalae</taxon>
        <taxon>asterids</taxon>
        <taxon>campanulids</taxon>
        <taxon>Asterales</taxon>
        <taxon>Asteraceae</taxon>
        <taxon>Asteroideae</taxon>
        <taxon>Anthemideae</taxon>
        <taxon>Anthemidinae</taxon>
        <taxon>Tanacetum</taxon>
    </lineage>
</organism>
<dbReference type="EMBL" id="BKCJ010004933">
    <property type="protein sequence ID" value="GEU63927.1"/>
    <property type="molecule type" value="Genomic_DNA"/>
</dbReference>
<dbReference type="InterPro" id="IPR001878">
    <property type="entry name" value="Znf_CCHC"/>
</dbReference>
<feature type="domain" description="CCHC-type" evidence="7">
    <location>
        <begin position="1453"/>
        <end position="1468"/>
    </location>
</feature>
<accession>A0A6L2LSL0</accession>
<name>A0A6L2LSL0_TANCI</name>
<evidence type="ECO:0000256" key="1">
    <source>
        <dbReference type="ARBA" id="ARBA00022670"/>
    </source>
</evidence>
<evidence type="ECO:0000256" key="3">
    <source>
        <dbReference type="ARBA" id="ARBA00022801"/>
    </source>
</evidence>
<dbReference type="Pfam" id="PF13976">
    <property type="entry name" value="gag_pre-integrs"/>
    <property type="match status" value="1"/>
</dbReference>
<keyword evidence="2" id="KW-0479">Metal-binding</keyword>
<sequence>MLKVDVAPLAPKLRNNRTVHSDYLKHTQEETATLREIVKHERSLNLLNTSLDYAFVQIVLWYLDSGCSKHMIGDHSQLINFVDKFLGMVKFVNDHMAKIMGYGDYQIENVTISRVYFVDGLGHKLFSVRQFCESDLEVAFCQHTCFIRNLEGVNLLFNSRGNNLYTLSLGDMMKSCPIFLLSKASKTKSWLWHQRLSHLNFSAINHLARQGLVGVGISHETYVSRSPQQNDVVERRNRTLIEAARTIENLGKLQPKADIGIFIGYAPIKKAFRIYNRRTRQIIETIHVVFDELTAMASEQSSSGLTLHEMTHAIISLGLVPNPTSLMPFVPPLDHPAPEVISLIAEVVAPKLAASTSSPSSTTVDQDAPSPSILKNKAQLVACGYRQEDGIAFEESFASVARLEAIRIFLAYAAHINMVVYQMDVKTAFLNGKLREEVYVSQPDGFVDPDNPNYMYKLKKALYGLKQAPRALYDMLSSFLISQDFSKGSVDPTLFIHGNSNAYFCPRGIFINQSKYALKSLKKYGFEYCDPVDTPMVEKSKLDEDKEGKAADPSHYCGKKSAAISSTEAEYITLSGCCAQILWMRSQLTDYGLGFKKIPMYYDNKSAIALCCNNVQHFMSKHINIRYHFIKEHVKNGVIELYFVNTEYQLVDIFTKALGRERIEFLINKLGMRSFTPETPQQLIDEVDETMDITIDQKVALDEALVPHANRLRIGKTDVPKIYMQEFWATATVHHHSICFKMNNKKRIVNLEYFREMLQIYPRIPNQQFDELPFKEEILAFLRQLGHSGEIKMKPDVNIKKLYQPWRSFAVVTNKCLSGKSTESYKEYYAIASEAEPPKTKASVKKKQSSFDTTMPPPTTTGKRLKTSAKVGKPAKEKQPAKPSKAKGLTVLSEKSSKDDDDDDDDDDEEKISEHDDDVDDQSDDNDQDDQDDDDDDEQTNSDNNVDDFVHPKFSTHDEEDKDEESFDSIVQTPSQVKNTDDEDNDEYIHGMNVEGDEMDDEGANEEDEANELCRDVNINLEGQDVQMADVQTTQVIKDTHVTLTLVNPEGQQQSLSVSSRFVSNMLNPSPDTGIDSIFDSTPRVNVPVTTTAEPPLLSTTTLPPPSIPIISHVQRTPAPSPANVPSSSLLQDEAEAENEDFLNKLDENIQKIIKEQVKEQVKTSHAVAADLSELEPKKILIDKMESNKSTHRSDEQRILQSFEPFGRTLNKKNLFLYTRDYFFDLMESLSLYMVAAAKLPILNPTEFDLWKMRIEQYFLMTDYSLWEAKGTLLIALLDKHQLKFNIYKDAKSLMEDIENRLQKLISQLEILGESLSRRYQFEILEKLTIRVENSHSDLEEQCRFGRPNTNESVSAVTSVSAASTNVPVFSLPNVDNLSDAVIYSFFASQSNSPHLDNDDLKQIDADDLEEMDLKWQMAKLTMRARRFLQRTGRNLGANGTTSIGFDMSKVECYNCHIRGHFARECSNDWRFQADEEPTNYALMTFTFSSSSSFDNEVAPCLESVKARLVVYQQNENVFEEDIKLLKLDVMLRDNALVELKKKFEADENKRDDTVFDYDELISSESDVSMPTSPVHDRPSVKPVEHSTSTINFRKDIPKSRGHRHCRNRKTCFVCKRLTHLIKDCDYYEKKMVQKPVRNNAIRGNHQHYARMTHSHPHRHVVPTAVFTRSRLVPFAAARPVTTDVSQTKVQHQRPSKPGFNKAHLPIRRPINLRPSPTHSNFHQKITTVKANQDKGVIDSGCSRHMTGNISYLFEFEEINEGYVAFGGNPKGGKITGKENIKFPLSGFGFCPRAIWRTLLKRTSFLHSTLTFSVFMDPLTPQVISVAKLPILNPNDFDLWKMRIEQYFLMIDYSLWEVILNGDSPVPTRIVEGVSQPVAPTTAEQRLARNNELKARGTLFMALPDKQQLKFNSHKDAKTLMEAIEKRFALLSAAASVSAACVKLFASPLLNDLKQIDVDDLEEMDLRWKGHFARECRSLKDQRRPGTAEPQRRTVLVETSTSNALVSQCDGTGRYDWSYQADEEPANFALMDFSLSSSFDNECKKQTVVATSSTEAEYVAAASCCAQFWNTVTIKQSADVTRLQALVDKKKVLILEASLSAKRMSWNEFSFTMASAVICLSIGDLSTHSTKYIYPTLTQKVFANMRRVGKGCLGVETPLFEGADADVSGDDVQDQLIPSPAPPTPPPSPQAIPSTSYEALDACVILTRRVEHLEHDKVAQDLEITKLKTRVKKLERANKGRMIDKLDRDEGVALMGEKEEERKAEEVKVTAGDAYVKGSQGEIYQINIDHVVKVLSMQEEEPEVQEVVEVVTTAKLITEVVTAASTPVSAASTTIPVAEPKVPTAAPVKVAAASTRRRRGVIIRDPEEESTAITPTDTKSKDKGKGIMVEEPKPMKKKQHVKIDRAYARKLHQELNQDIDWDVAIEHVKQNAKEDPFVQRYQVMKKRRQTEAQARGNMITYLKNTAGFRLDYFKGMSYDDIHPIFKVKFNANMEFLLKSKEQIEEEENRALESINETPPQKAAKQRREDLESLWSLVQERFSTSKPNNFSDDYLLTTLRAMFGKPDGQDNVWKSQRTDSASRKEIPTFEVYIGSNAKRSETSSRRAKDKERDSVARTPQQNGIVERKKRTLIEAARTMLADSLLPIPFWAKAVNTACYVQNRVLVTKPHNKTSYELLLSRTPSIGFMKPFGCHVAILNTLDLIEKFDGKADELFLVGYSVRSGSTWLFDIDTLTQSMNYHLVIPGNQPTSSAGIQENLNAGTVRKEAKSVQQYVLLPLWSSSSKDPQNTDDAAFEVKEPESTVYVSPSSCDKTKKHDNMTKREAKGNITAVGPNSTNSTNTFSAVGPSNYAVSLNFELGGKSSLVDPSQYPNDPDMPALEDITYSDDEEDVGAEADFSNLETNITVSPIPITRVQKIILLLKSLVIYLQLLKQGGHTQEEGIDYEEVFAPLSRIKAIRLFLAYASFMGFMVYQMNVKSAFLYGTIEEEVYVYQPPGFEDPANPDKVYKVVKALYGLHQAPRAWYDTLANYPLENGFQRGKIDQTLFIKKKKGDILMVQMSSMGELTFFLGLQVNQKQDGIFISQDKYVVDILRKFGLTDGKLASTLIDTKKPLLKDPDGEDMDTVVATSSTETEYVAAASCCAHVLWIPNQLLDYGLVRNVDSPSKFFMYPRFLQLTINAQIADLSSHNTKYTSLALTQKVFANMRRIRKGFSRVDTPLFDCMLVPQQAQDVEDAVEDEDDVNEVSTEPTPPSPTPATPPLPPHQEHIPSPP</sequence>
<feature type="region of interest" description="Disordered" evidence="6">
    <location>
        <begin position="2596"/>
        <end position="2622"/>
    </location>
</feature>
<dbReference type="GO" id="GO:0006508">
    <property type="term" value="P:proteolysis"/>
    <property type="evidence" value="ECO:0007669"/>
    <property type="project" value="UniProtKB-KW"/>
</dbReference>
<evidence type="ECO:0000256" key="4">
    <source>
        <dbReference type="PROSITE-ProRule" id="PRU00047"/>
    </source>
</evidence>
<dbReference type="InterPro" id="IPR012337">
    <property type="entry name" value="RNaseH-like_sf"/>
</dbReference>
<feature type="coiled-coil region" evidence="5">
    <location>
        <begin position="2486"/>
        <end position="2516"/>
    </location>
</feature>
<dbReference type="GO" id="GO:0008233">
    <property type="term" value="F:peptidase activity"/>
    <property type="evidence" value="ECO:0007669"/>
    <property type="project" value="UniProtKB-KW"/>
</dbReference>
<dbReference type="SUPFAM" id="SSF53098">
    <property type="entry name" value="Ribonuclease H-like"/>
    <property type="match status" value="1"/>
</dbReference>
<dbReference type="InterPro" id="IPR054722">
    <property type="entry name" value="PolX-like_BBD"/>
</dbReference>
<evidence type="ECO:0000313" key="8">
    <source>
        <dbReference type="EMBL" id="GEU63927.1"/>
    </source>
</evidence>
<dbReference type="InterPro" id="IPR036397">
    <property type="entry name" value="RNaseH_sf"/>
</dbReference>
<dbReference type="Pfam" id="PF07727">
    <property type="entry name" value="RVT_2"/>
    <property type="match status" value="2"/>
</dbReference>
<keyword evidence="5" id="KW-0175">Coiled coil</keyword>
<protein>
    <submittedName>
        <fullName evidence="8">Retrovirus-related Pol polyprotein from transposon TNT 1-94</fullName>
    </submittedName>
</protein>
<feature type="compositionally biased region" description="Acidic residues" evidence="6">
    <location>
        <begin position="899"/>
        <end position="940"/>
    </location>
</feature>
<feature type="region of interest" description="Disordered" evidence="6">
    <location>
        <begin position="2169"/>
        <end position="2193"/>
    </location>
</feature>
<keyword evidence="3" id="KW-0378">Hydrolase</keyword>
<dbReference type="GO" id="GO:0008270">
    <property type="term" value="F:zinc ion binding"/>
    <property type="evidence" value="ECO:0007669"/>
    <property type="project" value="UniProtKB-KW"/>
</dbReference>
<dbReference type="InterPro" id="IPR013103">
    <property type="entry name" value="RVT_2"/>
</dbReference>
<feature type="compositionally biased region" description="Pro residues" evidence="6">
    <location>
        <begin position="3249"/>
        <end position="3272"/>
    </location>
</feature>
<dbReference type="PANTHER" id="PTHR42648:SF32">
    <property type="entry name" value="RIBONUCLEASE H-LIKE DOMAIN, GAG-PRE-INTEGRASE DOMAIN PROTEIN-RELATED"/>
    <property type="match status" value="1"/>
</dbReference>
<feature type="compositionally biased region" description="Basic and acidic residues" evidence="6">
    <location>
        <begin position="2597"/>
        <end position="2614"/>
    </location>
</feature>
<evidence type="ECO:0000259" key="7">
    <source>
        <dbReference type="PROSITE" id="PS50158"/>
    </source>
</evidence>
<dbReference type="Pfam" id="PF00098">
    <property type="entry name" value="zf-CCHC"/>
    <property type="match status" value="1"/>
</dbReference>
<feature type="compositionally biased region" description="Basic and acidic residues" evidence="6">
    <location>
        <begin position="1575"/>
        <end position="1585"/>
    </location>
</feature>
<keyword evidence="4" id="KW-0862">Zinc</keyword>
<keyword evidence="4" id="KW-0863">Zinc-finger</keyword>
<dbReference type="Gene3D" id="3.30.420.10">
    <property type="entry name" value="Ribonuclease H-like superfamily/Ribonuclease H"/>
    <property type="match status" value="1"/>
</dbReference>
<feature type="region of interest" description="Disordered" evidence="6">
    <location>
        <begin position="3230"/>
        <end position="3272"/>
    </location>
</feature>
<dbReference type="PROSITE" id="PS50158">
    <property type="entry name" value="ZF_CCHC"/>
    <property type="match status" value="1"/>
</dbReference>
<dbReference type="SMART" id="SM00343">
    <property type="entry name" value="ZnF_C2HC"/>
    <property type="match status" value="3"/>
</dbReference>
<dbReference type="GO" id="GO:0003676">
    <property type="term" value="F:nucleic acid binding"/>
    <property type="evidence" value="ECO:0007669"/>
    <property type="project" value="InterPro"/>
</dbReference>
<feature type="region of interest" description="Disordered" evidence="6">
    <location>
        <begin position="1684"/>
        <end position="1704"/>
    </location>
</feature>
<evidence type="ECO:0000256" key="6">
    <source>
        <dbReference type="SAM" id="MobiDB-lite"/>
    </source>
</evidence>
<dbReference type="Pfam" id="PF22936">
    <property type="entry name" value="Pol_BBD"/>
    <property type="match status" value="1"/>
</dbReference>
<evidence type="ECO:0000256" key="5">
    <source>
        <dbReference type="SAM" id="Coils"/>
    </source>
</evidence>
<feature type="compositionally biased region" description="Acidic residues" evidence="6">
    <location>
        <begin position="3231"/>
        <end position="3243"/>
    </location>
</feature>
<dbReference type="InterPro" id="IPR057670">
    <property type="entry name" value="SH3_retrovirus"/>
</dbReference>
<feature type="region of interest" description="Disordered" evidence="6">
    <location>
        <begin position="1567"/>
        <end position="1588"/>
    </location>
</feature>
<dbReference type="InterPro" id="IPR036875">
    <property type="entry name" value="Znf_CCHC_sf"/>
</dbReference>
<dbReference type="SUPFAM" id="SSF57756">
    <property type="entry name" value="Retrovirus zinc finger-like domains"/>
    <property type="match status" value="1"/>
</dbReference>
<proteinExistence type="predicted"/>
<feature type="compositionally biased region" description="Basic and acidic residues" evidence="6">
    <location>
        <begin position="948"/>
        <end position="959"/>
    </location>
</feature>
<feature type="region of interest" description="Disordered" evidence="6">
    <location>
        <begin position="836"/>
        <end position="989"/>
    </location>
</feature>
<dbReference type="PANTHER" id="PTHR42648">
    <property type="entry name" value="TRANSPOSASE, PUTATIVE-RELATED"/>
    <property type="match status" value="1"/>
</dbReference>
<evidence type="ECO:0000256" key="2">
    <source>
        <dbReference type="ARBA" id="ARBA00022723"/>
    </source>
</evidence>
<dbReference type="InterPro" id="IPR025724">
    <property type="entry name" value="GAG-pre-integrase_dom"/>
</dbReference>
<comment type="caution">
    <text evidence="8">The sequence shown here is derived from an EMBL/GenBank/DDBJ whole genome shotgun (WGS) entry which is preliminary data.</text>
</comment>
<feature type="coiled-coil region" evidence="5">
    <location>
        <begin position="1288"/>
        <end position="1315"/>
    </location>
</feature>
<dbReference type="Pfam" id="PF25597">
    <property type="entry name" value="SH3_retrovirus"/>
    <property type="match status" value="1"/>
</dbReference>
<feature type="region of interest" description="Disordered" evidence="6">
    <location>
        <begin position="2804"/>
        <end position="2835"/>
    </location>
</feature>
<dbReference type="CDD" id="cd09272">
    <property type="entry name" value="RNase_HI_RT_Ty1"/>
    <property type="match status" value="1"/>
</dbReference>
<feature type="compositionally biased region" description="Basic and acidic residues" evidence="6">
    <location>
        <begin position="2811"/>
        <end position="2825"/>
    </location>
</feature>